<sequence>MDEGSKKIYEKIESIPDLKERMSALESVPTTEAIETLLRGAIDLNSSDIHIEPEEDGAKIRLRLDGMLQDVTVLDLKIFQKLLSRLKLLSEMRLNVSDRPQDGRFTAPIQDSEIEIRTSTLPSKNGESVVLRLLNPKKLIEIEGLGLRKDLLEVFKKEMIKPNGMIIVTGPTGSGKTTTLYAVLKGIQSSEIKIITIEDPIEYHLDGISQTQVSPDKGFDFASELKSMVGQDANISSSSSKGYDFASGLRSIVRQDPDVILIGEIRDSETAGIAIQASLTGHLVLSTLHTNDAAGTIARLLNLGIKPSDIGPAINVVIAQRLVRKVCKKCSELKQAEKEDIEKLEKGTKGLKGKITLPKIDSNLKIPSAKGCKECNFTGYKGRVGVFEVMLIDSKMEKFVLENPSTSALGEEAIKNGMTTMKEDGLFKVLEGITTIEEVKRVIGE</sequence>
<dbReference type="EMBL" id="PCRO01000004">
    <property type="protein sequence ID" value="PIP23141.1"/>
    <property type="molecule type" value="Genomic_DNA"/>
</dbReference>
<proteinExistence type="inferred from homology"/>
<reference evidence="5 6" key="1">
    <citation type="submission" date="2017-09" db="EMBL/GenBank/DDBJ databases">
        <title>Depth-based differentiation of microbial function through sediment-hosted aquifers and enrichment of novel symbionts in the deep terrestrial subsurface.</title>
        <authorList>
            <person name="Probst A.J."/>
            <person name="Ladd B."/>
            <person name="Jarett J.K."/>
            <person name="Geller-Mcgrath D.E."/>
            <person name="Sieber C.M."/>
            <person name="Emerson J.B."/>
            <person name="Anantharaman K."/>
            <person name="Thomas B.C."/>
            <person name="Malmstrom R."/>
            <person name="Stieglmeier M."/>
            <person name="Klingl A."/>
            <person name="Woyke T."/>
            <person name="Ryan C.M."/>
            <person name="Banfield J.F."/>
        </authorList>
    </citation>
    <scope>NUCLEOTIDE SEQUENCE [LARGE SCALE GENOMIC DNA]</scope>
    <source>
        <strain evidence="5">CG23_combo_of_CG06-09_8_20_14_all_39_17</strain>
    </source>
</reference>
<dbReference type="AlphaFoldDB" id="A0A2G9YXF5"/>
<dbReference type="GO" id="GO:0005886">
    <property type="term" value="C:plasma membrane"/>
    <property type="evidence" value="ECO:0007669"/>
    <property type="project" value="TreeGrafter"/>
</dbReference>
<evidence type="ECO:0000256" key="2">
    <source>
        <dbReference type="ARBA" id="ARBA00022741"/>
    </source>
</evidence>
<comment type="similarity">
    <text evidence="1">Belongs to the GSP E family.</text>
</comment>
<dbReference type="InterPro" id="IPR003593">
    <property type="entry name" value="AAA+_ATPase"/>
</dbReference>
<evidence type="ECO:0000313" key="6">
    <source>
        <dbReference type="Proteomes" id="UP000229976"/>
    </source>
</evidence>
<evidence type="ECO:0000313" key="5">
    <source>
        <dbReference type="EMBL" id="PIP23141.1"/>
    </source>
</evidence>
<dbReference type="Proteomes" id="UP000229976">
    <property type="component" value="Unassembled WGS sequence"/>
</dbReference>
<dbReference type="PANTHER" id="PTHR30258:SF2">
    <property type="entry name" value="COMG OPERON PROTEIN 1"/>
    <property type="match status" value="1"/>
</dbReference>
<dbReference type="PROSITE" id="PS00662">
    <property type="entry name" value="T2SP_E"/>
    <property type="match status" value="1"/>
</dbReference>
<evidence type="ECO:0000259" key="4">
    <source>
        <dbReference type="PROSITE" id="PS00662"/>
    </source>
</evidence>
<keyword evidence="3" id="KW-0067">ATP-binding</keyword>
<dbReference type="GO" id="GO:0005524">
    <property type="term" value="F:ATP binding"/>
    <property type="evidence" value="ECO:0007669"/>
    <property type="project" value="UniProtKB-KW"/>
</dbReference>
<gene>
    <name evidence="5" type="ORF">COX37_00275</name>
</gene>
<dbReference type="Gene3D" id="3.40.50.300">
    <property type="entry name" value="P-loop containing nucleotide triphosphate hydrolases"/>
    <property type="match status" value="2"/>
</dbReference>
<dbReference type="GO" id="GO:0016887">
    <property type="term" value="F:ATP hydrolysis activity"/>
    <property type="evidence" value="ECO:0007669"/>
    <property type="project" value="TreeGrafter"/>
</dbReference>
<keyword evidence="2" id="KW-0547">Nucleotide-binding</keyword>
<dbReference type="SUPFAM" id="SSF52540">
    <property type="entry name" value="P-loop containing nucleoside triphosphate hydrolases"/>
    <property type="match status" value="1"/>
</dbReference>
<dbReference type="InterPro" id="IPR027417">
    <property type="entry name" value="P-loop_NTPase"/>
</dbReference>
<dbReference type="PANTHER" id="PTHR30258">
    <property type="entry name" value="TYPE II SECRETION SYSTEM PROTEIN GSPE-RELATED"/>
    <property type="match status" value="1"/>
</dbReference>
<dbReference type="Pfam" id="PF00437">
    <property type="entry name" value="T2SSE"/>
    <property type="match status" value="1"/>
</dbReference>
<accession>A0A2G9YXF5</accession>
<protein>
    <recommendedName>
        <fullName evidence="4">Bacterial type II secretion system protein E domain-containing protein</fullName>
    </recommendedName>
</protein>
<dbReference type="SMART" id="SM00382">
    <property type="entry name" value="AAA"/>
    <property type="match status" value="1"/>
</dbReference>
<evidence type="ECO:0000256" key="3">
    <source>
        <dbReference type="ARBA" id="ARBA00022840"/>
    </source>
</evidence>
<comment type="caution">
    <text evidence="5">The sequence shown here is derived from an EMBL/GenBank/DDBJ whole genome shotgun (WGS) entry which is preliminary data.</text>
</comment>
<feature type="domain" description="Bacterial type II secretion system protein E" evidence="4">
    <location>
        <begin position="253"/>
        <end position="267"/>
    </location>
</feature>
<organism evidence="5 6">
    <name type="scientific">Candidatus Nealsonbacteria bacterium CG23_combo_of_CG06-09_8_20_14_all_39_17</name>
    <dbReference type="NCBI Taxonomy" id="1974722"/>
    <lineage>
        <taxon>Bacteria</taxon>
        <taxon>Candidatus Nealsoniibacteriota</taxon>
    </lineage>
</organism>
<dbReference type="Gene3D" id="3.30.450.90">
    <property type="match status" value="1"/>
</dbReference>
<dbReference type="InterPro" id="IPR001482">
    <property type="entry name" value="T2SS/T4SS_dom"/>
</dbReference>
<dbReference type="CDD" id="cd01129">
    <property type="entry name" value="PulE-GspE-like"/>
    <property type="match status" value="1"/>
</dbReference>
<evidence type="ECO:0000256" key="1">
    <source>
        <dbReference type="ARBA" id="ARBA00006611"/>
    </source>
</evidence>
<name>A0A2G9YXF5_9BACT</name>